<evidence type="ECO:0000259" key="4">
    <source>
        <dbReference type="PROSITE" id="PS50893"/>
    </source>
</evidence>
<organism evidence="5 6">
    <name type="scientific">[Clostridium] citroniae WAL-19142</name>
    <dbReference type="NCBI Taxonomy" id="742734"/>
    <lineage>
        <taxon>Bacteria</taxon>
        <taxon>Bacillati</taxon>
        <taxon>Bacillota</taxon>
        <taxon>Clostridia</taxon>
        <taxon>Lachnospirales</taxon>
        <taxon>Lachnospiraceae</taxon>
        <taxon>Enterocloster</taxon>
    </lineage>
</organism>
<evidence type="ECO:0000256" key="3">
    <source>
        <dbReference type="ARBA" id="ARBA00022840"/>
    </source>
</evidence>
<evidence type="ECO:0000313" key="6">
    <source>
        <dbReference type="Proteomes" id="UP000037392"/>
    </source>
</evidence>
<dbReference type="OrthoDB" id="9801958at2"/>
<dbReference type="Pfam" id="PF00005">
    <property type="entry name" value="ABC_tran"/>
    <property type="match status" value="1"/>
</dbReference>
<dbReference type="Gene3D" id="3.40.50.300">
    <property type="entry name" value="P-loop containing nucleotide triphosphate hydrolases"/>
    <property type="match status" value="1"/>
</dbReference>
<keyword evidence="2" id="KW-0547">Nucleotide-binding</keyword>
<dbReference type="CDD" id="cd03293">
    <property type="entry name" value="ABC_NrtD_SsuB_transporters"/>
    <property type="match status" value="1"/>
</dbReference>
<dbReference type="GO" id="GO:0005524">
    <property type="term" value="F:ATP binding"/>
    <property type="evidence" value="ECO:0007669"/>
    <property type="project" value="UniProtKB-KW"/>
</dbReference>
<accession>A0A0J9BK96</accession>
<dbReference type="GO" id="GO:0016887">
    <property type="term" value="F:ATP hydrolysis activity"/>
    <property type="evidence" value="ECO:0007669"/>
    <property type="project" value="InterPro"/>
</dbReference>
<evidence type="ECO:0000256" key="2">
    <source>
        <dbReference type="ARBA" id="ARBA00022741"/>
    </source>
</evidence>
<dbReference type="PANTHER" id="PTHR42788">
    <property type="entry name" value="TAURINE IMPORT ATP-BINDING PROTEIN-RELATED"/>
    <property type="match status" value="1"/>
</dbReference>
<dbReference type="PANTHER" id="PTHR42788:SF13">
    <property type="entry name" value="ALIPHATIC SULFONATES IMPORT ATP-BINDING PROTEIN SSUB"/>
    <property type="match status" value="1"/>
</dbReference>
<dbReference type="InterPro" id="IPR027417">
    <property type="entry name" value="P-loop_NTPase"/>
</dbReference>
<dbReference type="AlphaFoldDB" id="A0A0J9BK96"/>
<dbReference type="RefSeq" id="WP_048931148.1">
    <property type="nucleotide sequence ID" value="NZ_KQ235886.1"/>
</dbReference>
<dbReference type="SMART" id="SM00382">
    <property type="entry name" value="AAA"/>
    <property type="match status" value="1"/>
</dbReference>
<dbReference type="PROSITE" id="PS00211">
    <property type="entry name" value="ABC_TRANSPORTER_1"/>
    <property type="match status" value="1"/>
</dbReference>
<proteinExistence type="predicted"/>
<dbReference type="PATRIC" id="fig|742734.4.peg.5677"/>
<evidence type="ECO:0000313" key="5">
    <source>
        <dbReference type="EMBL" id="KMW12581.1"/>
    </source>
</evidence>
<keyword evidence="3" id="KW-0067">ATP-binding</keyword>
<name>A0A0J9BK96_9FIRM</name>
<gene>
    <name evidence="5" type="ORF">HMPREF9470_05306</name>
</gene>
<comment type="caution">
    <text evidence="5">The sequence shown here is derived from an EMBL/GenBank/DDBJ whole genome shotgun (WGS) entry which is preliminary data.</text>
</comment>
<dbReference type="InterPro" id="IPR017871">
    <property type="entry name" value="ABC_transporter-like_CS"/>
</dbReference>
<dbReference type="PROSITE" id="PS50893">
    <property type="entry name" value="ABC_TRANSPORTER_2"/>
    <property type="match status" value="1"/>
</dbReference>
<evidence type="ECO:0000256" key="1">
    <source>
        <dbReference type="ARBA" id="ARBA00022448"/>
    </source>
</evidence>
<dbReference type="InterPro" id="IPR003593">
    <property type="entry name" value="AAA+_ATPase"/>
</dbReference>
<dbReference type="EMBL" id="ADLK01000049">
    <property type="protein sequence ID" value="KMW12581.1"/>
    <property type="molecule type" value="Genomic_DNA"/>
</dbReference>
<feature type="domain" description="ABC transporter" evidence="4">
    <location>
        <begin position="8"/>
        <end position="239"/>
    </location>
</feature>
<dbReference type="GeneID" id="93165834"/>
<dbReference type="SUPFAM" id="SSF52540">
    <property type="entry name" value="P-loop containing nucleoside triphosphate hydrolases"/>
    <property type="match status" value="1"/>
</dbReference>
<dbReference type="InterPro" id="IPR003439">
    <property type="entry name" value="ABC_transporter-like_ATP-bd"/>
</dbReference>
<reference evidence="5 6" key="1">
    <citation type="submission" date="2011-04" db="EMBL/GenBank/DDBJ databases">
        <title>The Genome Sequence of Clostridium citroniae WAL-19142.</title>
        <authorList>
            <consortium name="The Broad Institute Genome Sequencing Platform"/>
            <person name="Earl A."/>
            <person name="Ward D."/>
            <person name="Feldgarden M."/>
            <person name="Gevers D."/>
            <person name="Warren Y.A."/>
            <person name="Tyrrell K.L."/>
            <person name="Citron D.M."/>
            <person name="Goldstein E.J."/>
            <person name="Daigneault M."/>
            <person name="Allen-Vercoe E."/>
            <person name="Young S.K."/>
            <person name="Zeng Q."/>
            <person name="Gargeya S."/>
            <person name="Fitzgerald M."/>
            <person name="Haas B."/>
            <person name="Abouelleil A."/>
            <person name="Alvarado L."/>
            <person name="Arachchi H.M."/>
            <person name="Berlin A."/>
            <person name="Brown A."/>
            <person name="Chapman S.B."/>
            <person name="Chen Z."/>
            <person name="Dunbar C."/>
            <person name="Freedman E."/>
            <person name="Gearin G."/>
            <person name="Gellesch M."/>
            <person name="Goldberg J."/>
            <person name="Griggs A."/>
            <person name="Gujja S."/>
            <person name="Heilman E.R."/>
            <person name="Heiman D."/>
            <person name="Howarth C."/>
            <person name="Larson L."/>
            <person name="Lui A."/>
            <person name="MacDonald P.J."/>
            <person name="Mehta T."/>
            <person name="Montmayeur A."/>
            <person name="Murphy C."/>
            <person name="Neiman D."/>
            <person name="Pearson M."/>
            <person name="Priest M."/>
            <person name="Roberts A."/>
            <person name="Saif S."/>
            <person name="Shea T."/>
            <person name="Shenoy N."/>
            <person name="Sisk P."/>
            <person name="Stolte C."/>
            <person name="Sykes S."/>
            <person name="White J."/>
            <person name="Yandava C."/>
            <person name="Wortman J."/>
            <person name="Nusbaum C."/>
            <person name="Birren B."/>
        </authorList>
    </citation>
    <scope>NUCLEOTIDE SEQUENCE [LARGE SCALE GENOMIC DNA]</scope>
    <source>
        <strain evidence="5 6">WAL-19142</strain>
    </source>
</reference>
<dbReference type="InterPro" id="IPR050166">
    <property type="entry name" value="ABC_transporter_ATP-bind"/>
</dbReference>
<keyword evidence="1" id="KW-0813">Transport</keyword>
<sequence length="253" mass="28516">MDGKKISLSLDHISQSYIVNSKVFDAAVDVSMDVYESEFLVLLGPGRCGKTVLLNMIAGLEAPVDGSIRLDGEELKGSDERIGMVFQKRALMPWKTVMENVEFGLKIKGVPVKERREIAQKYIDLVGLQGFEKSYPDQLSGGMKQRVSIARAYTNNPQILLMDEPFGALDAQTRYAMEEEVQRIWQTEKRTVVFVTNNIEEALYLADRIVLLSNCPAHVKAVYEVNLPRPRSTVDSEFLRLRKEISDNTDLAL</sequence>
<dbReference type="Proteomes" id="UP000037392">
    <property type="component" value="Unassembled WGS sequence"/>
</dbReference>
<protein>
    <recommendedName>
        <fullName evidence="4">ABC transporter domain-containing protein</fullName>
    </recommendedName>
</protein>